<accession>A0A9Q0SW83</accession>
<dbReference type="GO" id="GO:0003700">
    <property type="term" value="F:DNA-binding transcription factor activity"/>
    <property type="evidence" value="ECO:0007669"/>
    <property type="project" value="InterPro"/>
</dbReference>
<dbReference type="EMBL" id="JAPFFK010000018">
    <property type="protein sequence ID" value="KAJ6691620.1"/>
    <property type="molecule type" value="Genomic_DNA"/>
</dbReference>
<evidence type="ECO:0000313" key="2">
    <source>
        <dbReference type="Proteomes" id="UP001151532"/>
    </source>
</evidence>
<dbReference type="OrthoDB" id="1883654at2759"/>
<sequence length="344" mass="36782">MQTIVVVPVCPHGVLQLGSSSADNFNQQIISSQAASRIVGRPSCFQPRQIQDNELASSSAINIHNVTKISAKYCDDFCEPKNIPVMKPDNPFMDQLANGVVGAEVIPSNPDSLAMSYVKTNGGHSLASPAGVGIQNAGSSGAEEVHLSSLLGRFSASGILSGSSNPEYHPANVKHTENEICAVEEKVLPSGDDLYDTLVVLPPMMAFEVGSRSMVSPIIVEDLNPPSQMLVEMLCAEQGFFLEIANSIRGLGLTILKGVMEAQNDNMWARFAVEANRDITRMEIFMSLVQHLEQAVKGSAAALGALENDDMKVHLTFPQTTSMPATGLPSLSPKHPLCPQLVCL</sequence>
<keyword evidence="2" id="KW-1185">Reference proteome</keyword>
<dbReference type="PANTHER" id="PTHR46196:SF4">
    <property type="entry name" value="TRANSCRIPTION FACTOR LHW"/>
    <property type="match status" value="1"/>
</dbReference>
<dbReference type="AlphaFoldDB" id="A0A9Q0SW83"/>
<gene>
    <name evidence="1" type="ORF">OIU79_013599</name>
</gene>
<protein>
    <submittedName>
        <fullName evidence="1">TRANSCRIPTION FACTOR LHW</fullName>
    </submittedName>
</protein>
<organism evidence="1 2">
    <name type="scientific">Salix purpurea</name>
    <name type="common">Purple osier willow</name>
    <dbReference type="NCBI Taxonomy" id="77065"/>
    <lineage>
        <taxon>Eukaryota</taxon>
        <taxon>Viridiplantae</taxon>
        <taxon>Streptophyta</taxon>
        <taxon>Embryophyta</taxon>
        <taxon>Tracheophyta</taxon>
        <taxon>Spermatophyta</taxon>
        <taxon>Magnoliopsida</taxon>
        <taxon>eudicotyledons</taxon>
        <taxon>Gunneridae</taxon>
        <taxon>Pentapetalae</taxon>
        <taxon>rosids</taxon>
        <taxon>fabids</taxon>
        <taxon>Malpighiales</taxon>
        <taxon>Salicaceae</taxon>
        <taxon>Saliceae</taxon>
        <taxon>Salix</taxon>
    </lineage>
</organism>
<dbReference type="InterPro" id="IPR043561">
    <property type="entry name" value="LHW-like"/>
</dbReference>
<dbReference type="Proteomes" id="UP001151532">
    <property type="component" value="Chromosome 9"/>
</dbReference>
<reference evidence="1" key="2">
    <citation type="journal article" date="2023" name="Int. J. Mol. Sci.">
        <title>De Novo Assembly and Annotation of 11 Diverse Shrub Willow (Salix) Genomes Reveals Novel Gene Organization in Sex-Linked Regions.</title>
        <authorList>
            <person name="Hyden B."/>
            <person name="Feng K."/>
            <person name="Yates T.B."/>
            <person name="Jawdy S."/>
            <person name="Cereghino C."/>
            <person name="Smart L.B."/>
            <person name="Muchero W."/>
        </authorList>
    </citation>
    <scope>NUCLEOTIDE SEQUENCE</scope>
    <source>
        <tissue evidence="1">Shoot tip</tissue>
    </source>
</reference>
<reference evidence="1" key="1">
    <citation type="submission" date="2022-11" db="EMBL/GenBank/DDBJ databases">
        <authorList>
            <person name="Hyden B.L."/>
            <person name="Feng K."/>
            <person name="Yates T."/>
            <person name="Jawdy S."/>
            <person name="Smart L.B."/>
            <person name="Muchero W."/>
        </authorList>
    </citation>
    <scope>NUCLEOTIDE SEQUENCE</scope>
    <source>
        <tissue evidence="1">Shoot tip</tissue>
    </source>
</reference>
<comment type="caution">
    <text evidence="1">The sequence shown here is derived from an EMBL/GenBank/DDBJ whole genome shotgun (WGS) entry which is preliminary data.</text>
</comment>
<dbReference type="PANTHER" id="PTHR46196">
    <property type="entry name" value="TRANSCRIPTION FACTOR BHLH155-LIKE ISOFORM X1-RELATED"/>
    <property type="match status" value="1"/>
</dbReference>
<name>A0A9Q0SW83_SALPP</name>
<proteinExistence type="predicted"/>
<evidence type="ECO:0000313" key="1">
    <source>
        <dbReference type="EMBL" id="KAJ6691620.1"/>
    </source>
</evidence>